<keyword evidence="2" id="KW-1185">Reference proteome</keyword>
<comment type="caution">
    <text evidence="1">The sequence shown here is derived from an EMBL/GenBank/DDBJ whole genome shotgun (WGS) entry which is preliminary data.</text>
</comment>
<dbReference type="STRING" id="525373.HMPREF0766_13221"/>
<dbReference type="GeneID" id="95427223"/>
<evidence type="ECO:0000313" key="1">
    <source>
        <dbReference type="EMBL" id="EFK56018.1"/>
    </source>
</evidence>
<evidence type="ECO:0000313" key="2">
    <source>
        <dbReference type="Proteomes" id="UP000006258"/>
    </source>
</evidence>
<dbReference type="AlphaFoldDB" id="D7VQG7"/>
<dbReference type="EMBL" id="ACHA02000012">
    <property type="protein sequence ID" value="EFK56018.1"/>
    <property type="molecule type" value="Genomic_DNA"/>
</dbReference>
<proteinExistence type="predicted"/>
<sequence>MVVSVNIVLEKYASVLNGSLSYSEADRWAWEMMQLFDGGKLEFEPKENEELIWQLIQYLYGIDIPSVSDRTKTMISDLDIIEFLKEKNVYNLF</sequence>
<dbReference type="Proteomes" id="UP000006258">
    <property type="component" value="Unassembled WGS sequence"/>
</dbReference>
<accession>D7VQG7</accession>
<organism evidence="1 2">
    <name type="scientific">Sphingobacterium spiritivorum ATCC 33861</name>
    <dbReference type="NCBI Taxonomy" id="525373"/>
    <lineage>
        <taxon>Bacteria</taxon>
        <taxon>Pseudomonadati</taxon>
        <taxon>Bacteroidota</taxon>
        <taxon>Sphingobacteriia</taxon>
        <taxon>Sphingobacteriales</taxon>
        <taxon>Sphingobacteriaceae</taxon>
        <taxon>Sphingobacterium</taxon>
    </lineage>
</organism>
<dbReference type="OrthoDB" id="1495600at2"/>
<name>D7VQG7_SPHSI</name>
<reference evidence="1" key="1">
    <citation type="submission" date="2010-07" db="EMBL/GenBank/DDBJ databases">
        <authorList>
            <person name="Muzny D."/>
            <person name="Qin X."/>
            <person name="Buhay C."/>
            <person name="Dugan-Rocha S."/>
            <person name="Ding Y."/>
            <person name="Chen G."/>
            <person name="Hawes A."/>
            <person name="Holder M."/>
            <person name="Jhangiani S."/>
            <person name="Johnson A."/>
            <person name="Khan Z."/>
            <person name="Li Z."/>
            <person name="Liu W."/>
            <person name="Liu X."/>
            <person name="Perez L."/>
            <person name="Shen H."/>
            <person name="Wang Q."/>
            <person name="Watt J."/>
            <person name="Xi L."/>
            <person name="Xin Y."/>
            <person name="Zhou J."/>
            <person name="Deng J."/>
            <person name="Jiang H."/>
            <person name="Liu Y."/>
            <person name="Qu J."/>
            <person name="Song X.-Z."/>
            <person name="Zhang L."/>
            <person name="Villasana D."/>
            <person name="Johnson A."/>
            <person name="Liu J."/>
            <person name="Liyanage D."/>
            <person name="Lorensuhewa L."/>
            <person name="Robinson T."/>
            <person name="Song A."/>
            <person name="Song B.-B."/>
            <person name="Dinh H."/>
            <person name="Thornton R."/>
            <person name="Coyle M."/>
            <person name="Francisco L."/>
            <person name="Jackson L."/>
            <person name="Javaid M."/>
            <person name="Korchina V."/>
            <person name="Kovar C."/>
            <person name="Mata R."/>
            <person name="Mathew T."/>
            <person name="Ngo R."/>
            <person name="Nguyen L."/>
            <person name="Nguyen N."/>
            <person name="Okwuonu G."/>
            <person name="Ongeri F."/>
            <person name="Pham C."/>
            <person name="Simmons D."/>
            <person name="Wilczek-Boney K."/>
            <person name="Hale W."/>
            <person name="Jakkamsetti A."/>
            <person name="Pham P."/>
            <person name="Ruth R."/>
            <person name="San Lucas F."/>
            <person name="Warren J."/>
            <person name="Zhang J."/>
            <person name="Zhao Z."/>
            <person name="Zhou C."/>
            <person name="Zhu D."/>
            <person name="Lee S."/>
            <person name="Bess C."/>
            <person name="Blankenburg K."/>
            <person name="Forbes L."/>
            <person name="Fu Q."/>
            <person name="Gubbala S."/>
            <person name="Hirani K."/>
            <person name="Jayaseelan J.C."/>
            <person name="Lara F."/>
            <person name="Munidasa M."/>
            <person name="Palculict T."/>
            <person name="Patil S."/>
            <person name="Pu L.-L."/>
            <person name="Saada N."/>
            <person name="Tang L."/>
            <person name="Weissenberger G."/>
            <person name="Zhu Y."/>
            <person name="Hemphill L."/>
            <person name="Shang Y."/>
            <person name="Youmans B."/>
            <person name="Ayvaz T."/>
            <person name="Ross M."/>
            <person name="Santibanez J."/>
            <person name="Aqrawi P."/>
            <person name="Gross S."/>
            <person name="Joshi V."/>
            <person name="Fowler G."/>
            <person name="Nazareth L."/>
            <person name="Reid J."/>
            <person name="Worley K."/>
            <person name="Petrosino J."/>
            <person name="Highlander S."/>
            <person name="Gibbs R."/>
        </authorList>
    </citation>
    <scope>NUCLEOTIDE SEQUENCE [LARGE SCALE GENOMIC DNA]</scope>
    <source>
        <strain evidence="1">ATCC 33861</strain>
    </source>
</reference>
<dbReference type="RefSeq" id="WP_002994278.1">
    <property type="nucleotide sequence ID" value="NZ_GL379770.1"/>
</dbReference>
<protein>
    <submittedName>
        <fullName evidence="1">Uncharacterized protein</fullName>
    </submittedName>
</protein>
<dbReference type="HOGENOM" id="CLU_2398079_0_0_10"/>
<gene>
    <name evidence="1" type="ORF">HMPREF0766_13221</name>
</gene>